<evidence type="ECO:0000256" key="6">
    <source>
        <dbReference type="ARBA" id="ARBA00023136"/>
    </source>
</evidence>
<dbReference type="EMBL" id="JACBXS010000011">
    <property type="protein sequence ID" value="NYS24809.1"/>
    <property type="molecule type" value="Genomic_DNA"/>
</dbReference>
<dbReference type="CDD" id="cd06912">
    <property type="entry name" value="GT_MraY_like"/>
    <property type="match status" value="1"/>
</dbReference>
<keyword evidence="11" id="KW-1185">Reference proteome</keyword>
<feature type="binding site" evidence="7">
    <location>
        <position position="221"/>
    </location>
    <ligand>
        <name>Mg(2+)</name>
        <dbReference type="ChEBI" id="CHEBI:18420"/>
    </ligand>
</feature>
<feature type="transmembrane region" description="Helical" evidence="9">
    <location>
        <begin position="6"/>
        <end position="25"/>
    </location>
</feature>
<feature type="transmembrane region" description="Helical" evidence="9">
    <location>
        <begin position="224"/>
        <end position="243"/>
    </location>
</feature>
<reference evidence="10 11" key="1">
    <citation type="journal article" date="2000" name="Arch. Microbiol.">
        <title>Rhodobaca bogoriensis gen. nov. and sp. nov., an alkaliphilic purple nonsulfur bacterium from African Rift Valley soda lakes.</title>
        <authorList>
            <person name="Milford A.D."/>
            <person name="Achenbach L.A."/>
            <person name="Jung D.O."/>
            <person name="Madigan M.T."/>
        </authorList>
    </citation>
    <scope>NUCLEOTIDE SEQUENCE [LARGE SCALE GENOMIC DNA]</scope>
    <source>
        <strain evidence="10 11">2376</strain>
    </source>
</reference>
<dbReference type="GO" id="GO:0016780">
    <property type="term" value="F:phosphotransferase activity, for other substituted phosphate groups"/>
    <property type="evidence" value="ECO:0007669"/>
    <property type="project" value="InterPro"/>
</dbReference>
<dbReference type="InterPro" id="IPR000715">
    <property type="entry name" value="Glycosyl_transferase_4"/>
</dbReference>
<keyword evidence="5 9" id="KW-1133">Transmembrane helix</keyword>
<accession>A0A7Z0HZN0</accession>
<feature type="transmembrane region" description="Helical" evidence="9">
    <location>
        <begin position="332"/>
        <end position="351"/>
    </location>
</feature>
<protein>
    <recommendedName>
        <fullName evidence="12">UDP-N-acetylmuramyl pentapeptide phosphotransferase/UDP-N-acetylglucosamine-1-phosphate transferase</fullName>
    </recommendedName>
</protein>
<evidence type="ECO:0000256" key="2">
    <source>
        <dbReference type="ARBA" id="ARBA00022475"/>
    </source>
</evidence>
<dbReference type="PANTHER" id="PTHR22926:SF3">
    <property type="entry name" value="UNDECAPRENYL-PHOSPHATE ALPHA-N-ACETYLGLUCOSAMINYL 1-PHOSPHATE TRANSFERASE"/>
    <property type="match status" value="1"/>
</dbReference>
<keyword evidence="3" id="KW-0808">Transferase</keyword>
<feature type="region of interest" description="Disordered" evidence="8">
    <location>
        <begin position="358"/>
        <end position="415"/>
    </location>
</feature>
<evidence type="ECO:0000313" key="11">
    <source>
        <dbReference type="Proteomes" id="UP000529417"/>
    </source>
</evidence>
<evidence type="ECO:0000256" key="9">
    <source>
        <dbReference type="SAM" id="Phobius"/>
    </source>
</evidence>
<dbReference type="GO" id="GO:0071555">
    <property type="term" value="P:cell wall organization"/>
    <property type="evidence" value="ECO:0007669"/>
    <property type="project" value="TreeGrafter"/>
</dbReference>
<feature type="binding site" evidence="7">
    <location>
        <position position="161"/>
    </location>
    <ligand>
        <name>Mg(2+)</name>
        <dbReference type="ChEBI" id="CHEBI:18420"/>
    </ligand>
</feature>
<feature type="compositionally biased region" description="Polar residues" evidence="8">
    <location>
        <begin position="380"/>
        <end position="396"/>
    </location>
</feature>
<feature type="transmembrane region" description="Helical" evidence="9">
    <location>
        <begin position="107"/>
        <end position="126"/>
    </location>
</feature>
<dbReference type="GO" id="GO:0046872">
    <property type="term" value="F:metal ion binding"/>
    <property type="evidence" value="ECO:0007669"/>
    <property type="project" value="UniProtKB-KW"/>
</dbReference>
<dbReference type="GO" id="GO:0005886">
    <property type="term" value="C:plasma membrane"/>
    <property type="evidence" value="ECO:0007669"/>
    <property type="project" value="UniProtKB-SubCell"/>
</dbReference>
<evidence type="ECO:0000256" key="4">
    <source>
        <dbReference type="ARBA" id="ARBA00022692"/>
    </source>
</evidence>
<evidence type="ECO:0000256" key="3">
    <source>
        <dbReference type="ARBA" id="ARBA00022679"/>
    </source>
</evidence>
<feature type="transmembrane region" description="Helical" evidence="9">
    <location>
        <begin position="307"/>
        <end position="326"/>
    </location>
</feature>
<dbReference type="AlphaFoldDB" id="A0A7Z0HZN0"/>
<feature type="transmembrane region" description="Helical" evidence="9">
    <location>
        <begin position="169"/>
        <end position="187"/>
    </location>
</feature>
<comment type="cofactor">
    <cofactor evidence="7">
        <name>Mg(2+)</name>
        <dbReference type="ChEBI" id="CHEBI:18420"/>
    </cofactor>
</comment>
<evidence type="ECO:0000256" key="5">
    <source>
        <dbReference type="ARBA" id="ARBA00022989"/>
    </source>
</evidence>
<dbReference type="PANTHER" id="PTHR22926">
    <property type="entry name" value="PHOSPHO-N-ACETYLMURAMOYL-PENTAPEPTIDE-TRANSFERASE"/>
    <property type="match status" value="1"/>
</dbReference>
<dbReference type="GO" id="GO:0009103">
    <property type="term" value="P:lipopolysaccharide biosynthetic process"/>
    <property type="evidence" value="ECO:0007669"/>
    <property type="project" value="TreeGrafter"/>
</dbReference>
<name>A0A7Z0HZN0_9RHOB</name>
<dbReference type="Proteomes" id="UP000529417">
    <property type="component" value="Unassembled WGS sequence"/>
</dbReference>
<feature type="transmembrane region" description="Helical" evidence="9">
    <location>
        <begin position="53"/>
        <end position="72"/>
    </location>
</feature>
<feature type="transmembrane region" description="Helical" evidence="9">
    <location>
        <begin position="249"/>
        <end position="270"/>
    </location>
</feature>
<evidence type="ECO:0008006" key="12">
    <source>
        <dbReference type="Google" id="ProtNLM"/>
    </source>
</evidence>
<evidence type="ECO:0000313" key="10">
    <source>
        <dbReference type="EMBL" id="NYS24809.1"/>
    </source>
</evidence>
<feature type="transmembrane region" description="Helical" evidence="9">
    <location>
        <begin position="193"/>
        <end position="212"/>
    </location>
</feature>
<dbReference type="GO" id="GO:0044038">
    <property type="term" value="P:cell wall macromolecule biosynthetic process"/>
    <property type="evidence" value="ECO:0007669"/>
    <property type="project" value="TreeGrafter"/>
</dbReference>
<keyword evidence="4 9" id="KW-0812">Transmembrane</keyword>
<keyword evidence="7" id="KW-0479">Metal-binding</keyword>
<dbReference type="Pfam" id="PF00953">
    <property type="entry name" value="Glycos_transf_4"/>
    <property type="match status" value="1"/>
</dbReference>
<feature type="transmembrane region" description="Helical" evidence="9">
    <location>
        <begin position="138"/>
        <end position="157"/>
    </location>
</feature>
<comment type="subcellular location">
    <subcellularLocation>
        <location evidence="1">Cell membrane</location>
        <topology evidence="1">Multi-pass membrane protein</topology>
    </subcellularLocation>
</comment>
<proteinExistence type="predicted"/>
<evidence type="ECO:0000256" key="1">
    <source>
        <dbReference type="ARBA" id="ARBA00004651"/>
    </source>
</evidence>
<keyword evidence="2" id="KW-1003">Cell membrane</keyword>
<evidence type="ECO:0000256" key="7">
    <source>
        <dbReference type="PIRSR" id="PIRSR600715-1"/>
    </source>
</evidence>
<keyword evidence="6 9" id="KW-0472">Membrane</keyword>
<organism evidence="10 11">
    <name type="scientific">Rhabdonatronobacter sediminivivens</name>
    <dbReference type="NCBI Taxonomy" id="2743469"/>
    <lineage>
        <taxon>Bacteria</taxon>
        <taxon>Pseudomonadati</taxon>
        <taxon>Pseudomonadota</taxon>
        <taxon>Alphaproteobacteria</taxon>
        <taxon>Rhodobacterales</taxon>
        <taxon>Paracoccaceae</taxon>
        <taxon>Rhabdonatronobacter</taxon>
    </lineage>
</organism>
<keyword evidence="7" id="KW-0460">Magnesium</keyword>
<sequence>MSELTLLPVLLGVFGLALVLSGLILKLEPAIRPRLRERRDCQAVQSSLDHDPLRLGGIAAFGAYLVGAIYVTLRFDDAVGLILLVAGAPVLLAGLSEDSGRLIPAKARFFAAMGSAALCIVLLGEWAPHTHIPYFDALMTFIPVALFMTVLFAGGLCHAVNLIDGMNGLGAVTVSSSAVGIGIVAHGAGLPHISALAFVLAASTLGFVVMNWPKCRLLLGDAGAYGLGHLLVWLMLLVVINAPQISVPALVLILFWPVADTLHSILFRVLRKKKIFEPDRRHLHQKIRRCLEIALVGRNGRERANPLTTVVMTPLILIPVFTGVLLSENVPLAWMAMIFYALVFGWLHRVTSRFARTRRRKKPAAPVTQPTLGAVARQEPQISASPEKLQATSTRRPQPRLEPQFVGSYSGSGGA</sequence>
<comment type="caution">
    <text evidence="10">The sequence shown here is derived from an EMBL/GenBank/DDBJ whole genome shotgun (WGS) entry which is preliminary data.</text>
</comment>
<evidence type="ECO:0000256" key="8">
    <source>
        <dbReference type="SAM" id="MobiDB-lite"/>
    </source>
</evidence>
<feature type="transmembrane region" description="Helical" evidence="9">
    <location>
        <begin position="78"/>
        <end position="95"/>
    </location>
</feature>
<dbReference type="RefSeq" id="WP_179905509.1">
    <property type="nucleotide sequence ID" value="NZ_JACBXS010000011.1"/>
</dbReference>
<gene>
    <name evidence="10" type="ORF">HUK65_07360</name>
</gene>